<keyword evidence="1" id="KW-0732">Signal</keyword>
<keyword evidence="3" id="KW-1185">Reference proteome</keyword>
<comment type="caution">
    <text evidence="2">The sequence shown here is derived from an EMBL/GenBank/DDBJ whole genome shotgun (WGS) entry which is preliminary data.</text>
</comment>
<feature type="chain" id="PRO_5046912877" description="DUF4136 domain-containing protein" evidence="1">
    <location>
        <begin position="20"/>
        <end position="215"/>
    </location>
</feature>
<evidence type="ECO:0000313" key="2">
    <source>
        <dbReference type="EMBL" id="MFD2601627.1"/>
    </source>
</evidence>
<dbReference type="EMBL" id="JBHUMD010000007">
    <property type="protein sequence ID" value="MFD2601627.1"/>
    <property type="molecule type" value="Genomic_DNA"/>
</dbReference>
<proteinExistence type="predicted"/>
<name>A0ABW5NUV2_9FLAO</name>
<accession>A0ABW5NUV2</accession>
<evidence type="ECO:0000313" key="3">
    <source>
        <dbReference type="Proteomes" id="UP001597480"/>
    </source>
</evidence>
<gene>
    <name evidence="2" type="ORF">ACFSR3_06130</name>
</gene>
<dbReference type="RefSeq" id="WP_379820181.1">
    <property type="nucleotide sequence ID" value="NZ_JBHUMD010000007.1"/>
</dbReference>
<evidence type="ECO:0000256" key="1">
    <source>
        <dbReference type="SAM" id="SignalP"/>
    </source>
</evidence>
<feature type="signal peptide" evidence="1">
    <location>
        <begin position="1"/>
        <end position="19"/>
    </location>
</feature>
<sequence length="215" mass="24103">MKKIHFYLFILLFLVTACGTNTSVTGSYKDAAAPQKAYSKVFIVAMTDRAAARQTVENGLAQLITSRGSATVKSSDVLPPDFRSGEATKDKERIIQKIKETNCDGILTVALVNQEHETRYVPGTTNYYPMGFGYYGGFGTYYAYGYNNFYTPGYYTDDKIYYLETNLYDAKSEKMVWSVQSKTYNPASLDDFLAGYNKALSAQMDKDNVMISSKK</sequence>
<reference evidence="3" key="1">
    <citation type="journal article" date="2019" name="Int. J. Syst. Evol. Microbiol.">
        <title>The Global Catalogue of Microorganisms (GCM) 10K type strain sequencing project: providing services to taxonomists for standard genome sequencing and annotation.</title>
        <authorList>
            <consortium name="The Broad Institute Genomics Platform"/>
            <consortium name="The Broad Institute Genome Sequencing Center for Infectious Disease"/>
            <person name="Wu L."/>
            <person name="Ma J."/>
        </authorList>
    </citation>
    <scope>NUCLEOTIDE SEQUENCE [LARGE SCALE GENOMIC DNA]</scope>
    <source>
        <strain evidence="3">KCTC 42107</strain>
    </source>
</reference>
<protein>
    <recommendedName>
        <fullName evidence="4">DUF4136 domain-containing protein</fullName>
    </recommendedName>
</protein>
<dbReference type="Proteomes" id="UP001597480">
    <property type="component" value="Unassembled WGS sequence"/>
</dbReference>
<dbReference type="PROSITE" id="PS51257">
    <property type="entry name" value="PROKAR_LIPOPROTEIN"/>
    <property type="match status" value="1"/>
</dbReference>
<evidence type="ECO:0008006" key="4">
    <source>
        <dbReference type="Google" id="ProtNLM"/>
    </source>
</evidence>
<organism evidence="2 3">
    <name type="scientific">Flavobacterium suzhouense</name>
    <dbReference type="NCBI Taxonomy" id="1529638"/>
    <lineage>
        <taxon>Bacteria</taxon>
        <taxon>Pseudomonadati</taxon>
        <taxon>Bacteroidota</taxon>
        <taxon>Flavobacteriia</taxon>
        <taxon>Flavobacteriales</taxon>
        <taxon>Flavobacteriaceae</taxon>
        <taxon>Flavobacterium</taxon>
    </lineage>
</organism>